<organism evidence="3">
    <name type="scientific">Dichomitus squalens</name>
    <dbReference type="NCBI Taxonomy" id="114155"/>
    <lineage>
        <taxon>Eukaryota</taxon>
        <taxon>Fungi</taxon>
        <taxon>Dikarya</taxon>
        <taxon>Basidiomycota</taxon>
        <taxon>Agaricomycotina</taxon>
        <taxon>Agaricomycetes</taxon>
        <taxon>Polyporales</taxon>
        <taxon>Polyporaceae</taxon>
        <taxon>Dichomitus</taxon>
    </lineage>
</organism>
<feature type="transmembrane region" description="Helical" evidence="1">
    <location>
        <begin position="129"/>
        <end position="147"/>
    </location>
</feature>
<dbReference type="InterPro" id="IPR045340">
    <property type="entry name" value="DUF6533"/>
</dbReference>
<evidence type="ECO:0000313" key="5">
    <source>
        <dbReference type="Proteomes" id="UP000292082"/>
    </source>
</evidence>
<dbReference type="Proteomes" id="UP000292082">
    <property type="component" value="Unassembled WGS sequence"/>
</dbReference>
<evidence type="ECO:0000313" key="3">
    <source>
        <dbReference type="EMBL" id="TBU33251.1"/>
    </source>
</evidence>
<feature type="domain" description="DUF6533" evidence="2">
    <location>
        <begin position="15"/>
        <end position="60"/>
    </location>
</feature>
<reference evidence="3 5" key="1">
    <citation type="submission" date="2019-01" db="EMBL/GenBank/DDBJ databases">
        <title>Draft genome sequences of three monokaryotic isolates of the white-rot basidiomycete fungus Dichomitus squalens.</title>
        <authorList>
            <consortium name="DOE Joint Genome Institute"/>
            <person name="Lopez S.C."/>
            <person name="Andreopoulos B."/>
            <person name="Pangilinan J."/>
            <person name="Lipzen A."/>
            <person name="Riley R."/>
            <person name="Ahrendt S."/>
            <person name="Ng V."/>
            <person name="Barry K."/>
            <person name="Daum C."/>
            <person name="Grigoriev I.V."/>
            <person name="Hilden K.S."/>
            <person name="Makela M.R."/>
            <person name="de Vries R.P."/>
        </authorList>
    </citation>
    <scope>NUCLEOTIDE SEQUENCE [LARGE SCALE GENOMIC DNA]</scope>
    <source>
        <strain evidence="4 5">CBS 464.89</strain>
        <strain evidence="3">OM18370.1</strain>
    </source>
</reference>
<keyword evidence="1" id="KW-1133">Transmembrane helix</keyword>
<dbReference type="Pfam" id="PF20151">
    <property type="entry name" value="DUF6533"/>
    <property type="match status" value="1"/>
</dbReference>
<gene>
    <name evidence="4" type="ORF">BD310DRAFT_1011665</name>
    <name evidence="3" type="ORF">BD311DRAFT_653103</name>
</gene>
<dbReference type="OrthoDB" id="2749098at2759"/>
<keyword evidence="1" id="KW-0472">Membrane</keyword>
<feature type="transmembrane region" description="Helical" evidence="1">
    <location>
        <begin position="104"/>
        <end position="122"/>
    </location>
</feature>
<protein>
    <recommendedName>
        <fullName evidence="2">DUF6533 domain-containing protein</fullName>
    </recommendedName>
</protein>
<keyword evidence="5" id="KW-1185">Reference proteome</keyword>
<dbReference type="Proteomes" id="UP000292957">
    <property type="component" value="Unassembled WGS sequence"/>
</dbReference>
<dbReference type="EMBL" id="ML143392">
    <property type="protein sequence ID" value="TBU33251.1"/>
    <property type="molecule type" value="Genomic_DNA"/>
</dbReference>
<feature type="transmembrane region" description="Helical" evidence="1">
    <location>
        <begin position="153"/>
        <end position="174"/>
    </location>
</feature>
<dbReference type="EMBL" id="ML145117">
    <property type="protein sequence ID" value="TBU59161.1"/>
    <property type="molecule type" value="Genomic_DNA"/>
</dbReference>
<evidence type="ECO:0000259" key="2">
    <source>
        <dbReference type="Pfam" id="PF20151"/>
    </source>
</evidence>
<proteinExistence type="predicted"/>
<accession>A0A4Q9N2R8</accession>
<keyword evidence="1" id="KW-0812">Transmembrane</keyword>
<sequence length="201" mass="22707">MSQAHLYETTFVETCCDMVAFALVYYECIVTLDREVSLVWGKRFTGATALFLLNRYTAMLKYPIYVVGLTQLSDEVSVCFVEAIFHSMLTIHRVVNLLSRVLEIIPYFVWFAFLTLRVYAICGHDWRPAFPVAVAAFMPVASNIYLYSTTYTVNYPLPIGAILSDVLVLAITWWKTHGISKVVKEANLPVSLSSLLLRDGA</sequence>
<evidence type="ECO:0000313" key="4">
    <source>
        <dbReference type="EMBL" id="TBU59161.1"/>
    </source>
</evidence>
<evidence type="ECO:0000256" key="1">
    <source>
        <dbReference type="SAM" id="Phobius"/>
    </source>
</evidence>
<dbReference type="AlphaFoldDB" id="A0A4Q9N2R8"/>
<name>A0A4Q9N2R8_9APHY</name>